<comment type="caution">
    <text evidence="2">The sequence shown here is derived from an EMBL/GenBank/DDBJ whole genome shotgun (WGS) entry which is preliminary data.</text>
</comment>
<gene>
    <name evidence="2" type="ORF">D187_009945</name>
</gene>
<keyword evidence="2" id="KW-0675">Receptor</keyword>
<dbReference type="GO" id="GO:0030246">
    <property type="term" value="F:carbohydrate binding"/>
    <property type="evidence" value="ECO:0007669"/>
    <property type="project" value="InterPro"/>
</dbReference>
<proteinExistence type="predicted"/>
<dbReference type="eggNOG" id="COG4771">
    <property type="taxonomic scope" value="Bacteria"/>
</dbReference>
<dbReference type="Proteomes" id="UP000011682">
    <property type="component" value="Unassembled WGS sequence"/>
</dbReference>
<dbReference type="RefSeq" id="WP_002626291.1">
    <property type="nucleotide sequence ID" value="NZ_ANAH02000008.1"/>
</dbReference>
<organism evidence="2 3">
    <name type="scientific">Cystobacter fuscus (strain ATCC 25194 / DSM 2262 / NBRC 100088 / M29)</name>
    <dbReference type="NCBI Taxonomy" id="1242864"/>
    <lineage>
        <taxon>Bacteria</taxon>
        <taxon>Pseudomonadati</taxon>
        <taxon>Myxococcota</taxon>
        <taxon>Myxococcia</taxon>
        <taxon>Myxococcales</taxon>
        <taxon>Cystobacterineae</taxon>
        <taxon>Archangiaceae</taxon>
        <taxon>Cystobacter</taxon>
    </lineage>
</organism>
<accession>S9PI24</accession>
<feature type="compositionally biased region" description="Basic residues" evidence="1">
    <location>
        <begin position="148"/>
        <end position="164"/>
    </location>
</feature>
<name>S9PI24_CYSF2</name>
<reference evidence="2" key="1">
    <citation type="submission" date="2013-05" db="EMBL/GenBank/DDBJ databases">
        <title>Genome assembly of Cystobacter fuscus DSM 2262.</title>
        <authorList>
            <person name="Sharma G."/>
            <person name="Khatri I."/>
            <person name="Kaur C."/>
            <person name="Mayilraj S."/>
            <person name="Subramanian S."/>
        </authorList>
    </citation>
    <scope>NUCLEOTIDE SEQUENCE [LARGE SCALE GENOMIC DNA]</scope>
    <source>
        <strain evidence="2">DSM 2262</strain>
    </source>
</reference>
<dbReference type="EMBL" id="ANAH02000008">
    <property type="protein sequence ID" value="EPX62042.1"/>
    <property type="molecule type" value="Genomic_DNA"/>
</dbReference>
<dbReference type="SUPFAM" id="SSF49452">
    <property type="entry name" value="Starch-binding domain-like"/>
    <property type="match status" value="1"/>
</dbReference>
<dbReference type="Gene3D" id="2.60.40.1120">
    <property type="entry name" value="Carboxypeptidase-like, regulatory domain"/>
    <property type="match status" value="1"/>
</dbReference>
<sequence length="164" mass="17719">MGSVALAQGTSVLFGTIIDASTKQPIPDVVVTARAPSLQGEQSVVTDSSGEYRIPQLPSGVYTLRFDKEAYRLLSRDGITLRLGYSVRVNVELLPAPGAAADTYGVSLSGATSPENQYFIDGLSVECSQHRGQWHTAERRVHPGGERPHRRLPARVRPLHGRSG</sequence>
<dbReference type="AlphaFoldDB" id="S9PI24"/>
<feature type="region of interest" description="Disordered" evidence="1">
    <location>
        <begin position="141"/>
        <end position="164"/>
    </location>
</feature>
<dbReference type="InterPro" id="IPR013784">
    <property type="entry name" value="Carb-bd-like_fold"/>
</dbReference>
<protein>
    <submittedName>
        <fullName evidence="2">TonB-dependent receptor</fullName>
    </submittedName>
</protein>
<evidence type="ECO:0000313" key="2">
    <source>
        <dbReference type="EMBL" id="EPX62042.1"/>
    </source>
</evidence>
<keyword evidence="3" id="KW-1185">Reference proteome</keyword>
<dbReference type="Pfam" id="PF13620">
    <property type="entry name" value="CarboxypepD_reg"/>
    <property type="match status" value="1"/>
</dbReference>
<evidence type="ECO:0000256" key="1">
    <source>
        <dbReference type="SAM" id="MobiDB-lite"/>
    </source>
</evidence>
<evidence type="ECO:0000313" key="3">
    <source>
        <dbReference type="Proteomes" id="UP000011682"/>
    </source>
</evidence>